<evidence type="ECO:0000256" key="4">
    <source>
        <dbReference type="ARBA" id="ARBA00022729"/>
    </source>
</evidence>
<feature type="transmembrane region" description="Helical" evidence="8">
    <location>
        <begin position="98"/>
        <end position="117"/>
    </location>
</feature>
<dbReference type="Pfam" id="PF10225">
    <property type="entry name" value="NEMP"/>
    <property type="match status" value="1"/>
</dbReference>
<feature type="non-terminal residue" evidence="9">
    <location>
        <position position="118"/>
    </location>
</feature>
<gene>
    <name evidence="9" type="ORF">g.18163</name>
</gene>
<evidence type="ECO:0000256" key="1">
    <source>
        <dbReference type="ARBA" id="ARBA00004575"/>
    </source>
</evidence>
<feature type="transmembrane region" description="Helical" evidence="8">
    <location>
        <begin position="73"/>
        <end position="92"/>
    </location>
</feature>
<accession>A0A1B6J6L6</accession>
<proteinExistence type="inferred from homology"/>
<dbReference type="InterPro" id="IPR019358">
    <property type="entry name" value="NEMP_fam"/>
</dbReference>
<comment type="subcellular location">
    <subcellularLocation>
        <location evidence="1">Nucleus inner membrane</location>
        <topology evidence="1">Multi-pass membrane protein</topology>
        <orientation evidence="1">Nucleoplasmic side</orientation>
    </subcellularLocation>
</comment>
<keyword evidence="3 8" id="KW-0812">Transmembrane</keyword>
<keyword evidence="4" id="KW-0732">Signal</keyword>
<dbReference type="EMBL" id="GECU01012893">
    <property type="protein sequence ID" value="JAS94813.1"/>
    <property type="molecule type" value="Transcribed_RNA"/>
</dbReference>
<reference evidence="9" key="1">
    <citation type="submission" date="2015-11" db="EMBL/GenBank/DDBJ databases">
        <title>De novo transcriptome assembly of four potential Pierce s Disease insect vectors from Arizona vineyards.</title>
        <authorList>
            <person name="Tassone E.E."/>
        </authorList>
    </citation>
    <scope>NUCLEOTIDE SEQUENCE</scope>
</reference>
<evidence type="ECO:0000256" key="8">
    <source>
        <dbReference type="SAM" id="Phobius"/>
    </source>
</evidence>
<dbReference type="PANTHER" id="PTHR13598">
    <property type="entry name" value="AT07567P-RELATED"/>
    <property type="match status" value="1"/>
</dbReference>
<comment type="similarity">
    <text evidence="2">Belongs to the NEMP family.</text>
</comment>
<dbReference type="AlphaFoldDB" id="A0A1B6J6L6"/>
<evidence type="ECO:0000256" key="6">
    <source>
        <dbReference type="ARBA" id="ARBA00023136"/>
    </source>
</evidence>
<evidence type="ECO:0000256" key="7">
    <source>
        <dbReference type="ARBA" id="ARBA00023242"/>
    </source>
</evidence>
<dbReference type="GO" id="GO:0005637">
    <property type="term" value="C:nuclear inner membrane"/>
    <property type="evidence" value="ECO:0007669"/>
    <property type="project" value="UniProtKB-SubCell"/>
</dbReference>
<evidence type="ECO:0000313" key="9">
    <source>
        <dbReference type="EMBL" id="JAS94813.1"/>
    </source>
</evidence>
<keyword evidence="6 8" id="KW-0472">Membrane</keyword>
<sequence length="118" mass="13546">MDLPAEQYDLYKGVNSREVVGRFEARASSWNWNIFWNNEQKSYISLDPFNSTCLGIKTHHDYTIKLEAVEENYFRLAIFTLGLSLFFLSPHLASTSVFYYLMGICVGTALSVLALVYL</sequence>
<evidence type="ECO:0000256" key="3">
    <source>
        <dbReference type="ARBA" id="ARBA00022692"/>
    </source>
</evidence>
<dbReference type="PANTHER" id="PTHR13598:SF1">
    <property type="entry name" value="AT07567P-RELATED"/>
    <property type="match status" value="1"/>
</dbReference>
<protein>
    <submittedName>
        <fullName evidence="9">Uncharacterized protein</fullName>
    </submittedName>
</protein>
<keyword evidence="5 8" id="KW-1133">Transmembrane helix</keyword>
<keyword evidence="7" id="KW-0539">Nucleus</keyword>
<organism evidence="9">
    <name type="scientific">Homalodisca liturata</name>
    <dbReference type="NCBI Taxonomy" id="320908"/>
    <lineage>
        <taxon>Eukaryota</taxon>
        <taxon>Metazoa</taxon>
        <taxon>Ecdysozoa</taxon>
        <taxon>Arthropoda</taxon>
        <taxon>Hexapoda</taxon>
        <taxon>Insecta</taxon>
        <taxon>Pterygota</taxon>
        <taxon>Neoptera</taxon>
        <taxon>Paraneoptera</taxon>
        <taxon>Hemiptera</taxon>
        <taxon>Auchenorrhyncha</taxon>
        <taxon>Membracoidea</taxon>
        <taxon>Cicadellidae</taxon>
        <taxon>Cicadellinae</taxon>
        <taxon>Proconiini</taxon>
        <taxon>Homalodisca</taxon>
    </lineage>
</organism>
<name>A0A1B6J6L6_9HEMI</name>
<evidence type="ECO:0000256" key="5">
    <source>
        <dbReference type="ARBA" id="ARBA00022989"/>
    </source>
</evidence>
<evidence type="ECO:0000256" key="2">
    <source>
        <dbReference type="ARBA" id="ARBA00005748"/>
    </source>
</evidence>